<dbReference type="AlphaFoldDB" id="A0A0S4KFU0"/>
<proteinExistence type="predicted"/>
<feature type="region of interest" description="Disordered" evidence="1">
    <location>
        <begin position="76"/>
        <end position="138"/>
    </location>
</feature>
<keyword evidence="3" id="KW-1185">Reference proteome</keyword>
<accession>A0A0S4KFU0</accession>
<sequence>MASQIVVSSDLLLERAKRMQHANRVIASELALLRSDEHAIRHRILTMDQPLIHRWCQDADVFLRDKELAAQGVDDLSTDAGDWIGSERGASRSGASPRSQSAAEASTAGASPTAMLYRSTARPGRGVPPPLSRSEYFDESVSSHVKALELLSSTHRQQKRVGGDFQLD</sequence>
<dbReference type="EMBL" id="CYKH01001118">
    <property type="protein sequence ID" value="CUI14464.1"/>
    <property type="molecule type" value="Genomic_DNA"/>
</dbReference>
<evidence type="ECO:0000256" key="1">
    <source>
        <dbReference type="SAM" id="MobiDB-lite"/>
    </source>
</evidence>
<gene>
    <name evidence="2" type="ORF">BSAL_88775</name>
</gene>
<dbReference type="VEuPathDB" id="TriTrypDB:BSAL_88775"/>
<protein>
    <submittedName>
        <fullName evidence="2">Uncharacterized protein</fullName>
    </submittedName>
</protein>
<dbReference type="Proteomes" id="UP000051952">
    <property type="component" value="Unassembled WGS sequence"/>
</dbReference>
<evidence type="ECO:0000313" key="3">
    <source>
        <dbReference type="Proteomes" id="UP000051952"/>
    </source>
</evidence>
<organism evidence="2 3">
    <name type="scientific">Bodo saltans</name>
    <name type="common">Flagellated protozoan</name>
    <dbReference type="NCBI Taxonomy" id="75058"/>
    <lineage>
        <taxon>Eukaryota</taxon>
        <taxon>Discoba</taxon>
        <taxon>Euglenozoa</taxon>
        <taxon>Kinetoplastea</taxon>
        <taxon>Metakinetoplastina</taxon>
        <taxon>Eubodonida</taxon>
        <taxon>Bodonidae</taxon>
        <taxon>Bodo</taxon>
    </lineage>
</organism>
<reference evidence="3" key="1">
    <citation type="submission" date="2015-09" db="EMBL/GenBank/DDBJ databases">
        <authorList>
            <consortium name="Pathogen Informatics"/>
        </authorList>
    </citation>
    <scope>NUCLEOTIDE SEQUENCE [LARGE SCALE GENOMIC DNA]</scope>
    <source>
        <strain evidence="3">Lake Konstanz</strain>
    </source>
</reference>
<evidence type="ECO:0000313" key="2">
    <source>
        <dbReference type="EMBL" id="CUI14464.1"/>
    </source>
</evidence>
<feature type="compositionally biased region" description="Low complexity" evidence="1">
    <location>
        <begin position="86"/>
        <end position="103"/>
    </location>
</feature>
<name>A0A0S4KFU0_BODSA</name>